<sequence>MRRISLIIAVTLACAAPVHAQDTGTQDGAAEGGLSLIERGARLFMEGMLKEIEPAFEQIGPAFKEFVDEMGPAFVDLLDQVKDWSAYHPPEMLDNGDIIMRRKVEPPVQDDPMQDDPVPEDRGPNAPTANQDTPIDI</sequence>
<keyword evidence="4" id="KW-1185">Reference proteome</keyword>
<dbReference type="Proteomes" id="UP000306602">
    <property type="component" value="Unassembled WGS sequence"/>
</dbReference>
<gene>
    <name evidence="3" type="ORF">E4Z66_11965</name>
</gene>
<dbReference type="AlphaFoldDB" id="A0A4S4N972"/>
<reference evidence="3 4" key="1">
    <citation type="submission" date="2019-04" db="EMBL/GenBank/DDBJ databases">
        <title>Shimia ponticola sp. nov., isolated from seawater.</title>
        <authorList>
            <person name="Kim Y.-O."/>
            <person name="Yoon J.-H."/>
        </authorList>
    </citation>
    <scope>NUCLEOTIDE SEQUENCE [LARGE SCALE GENOMIC DNA]</scope>
    <source>
        <strain evidence="3 4">MYP11</strain>
    </source>
</reference>
<evidence type="ECO:0000313" key="3">
    <source>
        <dbReference type="EMBL" id="THH35792.1"/>
    </source>
</evidence>
<protein>
    <recommendedName>
        <fullName evidence="5">AAA+ family ATPase</fullName>
    </recommendedName>
</protein>
<keyword evidence="2" id="KW-0732">Signal</keyword>
<organism evidence="3 4">
    <name type="scientific">Aliishimia ponticola</name>
    <dbReference type="NCBI Taxonomy" id="2499833"/>
    <lineage>
        <taxon>Bacteria</taxon>
        <taxon>Pseudomonadati</taxon>
        <taxon>Pseudomonadota</taxon>
        <taxon>Alphaproteobacteria</taxon>
        <taxon>Rhodobacterales</taxon>
        <taxon>Paracoccaceae</taxon>
        <taxon>Aliishimia</taxon>
    </lineage>
</organism>
<evidence type="ECO:0000256" key="1">
    <source>
        <dbReference type="SAM" id="MobiDB-lite"/>
    </source>
</evidence>
<evidence type="ECO:0000256" key="2">
    <source>
        <dbReference type="SAM" id="SignalP"/>
    </source>
</evidence>
<evidence type="ECO:0008006" key="5">
    <source>
        <dbReference type="Google" id="ProtNLM"/>
    </source>
</evidence>
<dbReference type="OrthoDB" id="7308154at2"/>
<dbReference type="RefSeq" id="WP_136463262.1">
    <property type="nucleotide sequence ID" value="NZ_SRKY01000003.1"/>
</dbReference>
<feature type="signal peptide" evidence="2">
    <location>
        <begin position="1"/>
        <end position="20"/>
    </location>
</feature>
<proteinExistence type="predicted"/>
<dbReference type="EMBL" id="SRKY01000003">
    <property type="protein sequence ID" value="THH35792.1"/>
    <property type="molecule type" value="Genomic_DNA"/>
</dbReference>
<feature type="chain" id="PRO_5020289252" description="AAA+ family ATPase" evidence="2">
    <location>
        <begin position="21"/>
        <end position="137"/>
    </location>
</feature>
<name>A0A4S4N972_9RHOB</name>
<feature type="region of interest" description="Disordered" evidence="1">
    <location>
        <begin position="102"/>
        <end position="137"/>
    </location>
</feature>
<accession>A0A4S4N972</accession>
<feature type="compositionally biased region" description="Polar residues" evidence="1">
    <location>
        <begin position="127"/>
        <end position="137"/>
    </location>
</feature>
<evidence type="ECO:0000313" key="4">
    <source>
        <dbReference type="Proteomes" id="UP000306602"/>
    </source>
</evidence>
<comment type="caution">
    <text evidence="3">The sequence shown here is derived from an EMBL/GenBank/DDBJ whole genome shotgun (WGS) entry which is preliminary data.</text>
</comment>